<proteinExistence type="inferred from homology"/>
<dbReference type="EMBL" id="BGPR01000177">
    <property type="protein sequence ID" value="GBM02142.1"/>
    <property type="molecule type" value="Genomic_DNA"/>
</dbReference>
<evidence type="ECO:0000256" key="3">
    <source>
        <dbReference type="ARBA" id="ARBA00022892"/>
    </source>
</evidence>
<dbReference type="InterPro" id="IPR006722">
    <property type="entry name" value="Sedlin"/>
</dbReference>
<protein>
    <recommendedName>
        <fullName evidence="4">Trafficking protein particle complex subunit 2-like protein</fullName>
    </recommendedName>
</protein>
<dbReference type="GO" id="GO:0006888">
    <property type="term" value="P:endoplasmic reticulum to Golgi vesicle-mediated transport"/>
    <property type="evidence" value="ECO:0007669"/>
    <property type="project" value="InterPro"/>
</dbReference>
<keyword evidence="6" id="KW-1185">Reference proteome</keyword>
<dbReference type="Proteomes" id="UP000499080">
    <property type="component" value="Unassembled WGS sequence"/>
</dbReference>
<dbReference type="AlphaFoldDB" id="A0A4Y2CCH3"/>
<dbReference type="InterPro" id="IPR044760">
    <property type="entry name" value="TRAPPC2L"/>
</dbReference>
<name>A0A4Y2CCH3_ARAVE</name>
<gene>
    <name evidence="5" type="primary">trappc2l</name>
    <name evidence="5" type="ORF">AVEN_190573_1</name>
</gene>
<comment type="subcellular location">
    <subcellularLocation>
        <location evidence="1">Cytoplasm</location>
        <location evidence="1">Perinuclear region</location>
    </subcellularLocation>
</comment>
<dbReference type="Gene3D" id="3.30.450.70">
    <property type="match status" value="1"/>
</dbReference>
<evidence type="ECO:0000256" key="2">
    <source>
        <dbReference type="ARBA" id="ARBA00006626"/>
    </source>
</evidence>
<evidence type="ECO:0000256" key="4">
    <source>
        <dbReference type="ARBA" id="ARBA00024408"/>
    </source>
</evidence>
<dbReference type="SUPFAM" id="SSF64356">
    <property type="entry name" value="SNARE-like"/>
    <property type="match status" value="1"/>
</dbReference>
<comment type="similarity">
    <text evidence="2">Belongs to the TRAPP small subunits family. Sedlin subfamily.</text>
</comment>
<organism evidence="5 6">
    <name type="scientific">Araneus ventricosus</name>
    <name type="common">Orbweaver spider</name>
    <name type="synonym">Epeira ventricosa</name>
    <dbReference type="NCBI Taxonomy" id="182803"/>
    <lineage>
        <taxon>Eukaryota</taxon>
        <taxon>Metazoa</taxon>
        <taxon>Ecdysozoa</taxon>
        <taxon>Arthropoda</taxon>
        <taxon>Chelicerata</taxon>
        <taxon>Arachnida</taxon>
        <taxon>Araneae</taxon>
        <taxon>Araneomorphae</taxon>
        <taxon>Entelegynae</taxon>
        <taxon>Araneoidea</taxon>
        <taxon>Araneidae</taxon>
        <taxon>Araneus</taxon>
    </lineage>
</organism>
<dbReference type="InterPro" id="IPR011012">
    <property type="entry name" value="Longin-like_dom_sf"/>
</dbReference>
<dbReference type="OrthoDB" id="10258445at2759"/>
<comment type="caution">
    <text evidence="5">The sequence shown here is derived from an EMBL/GenBank/DDBJ whole genome shotgun (WGS) entry which is preliminary data.</text>
</comment>
<evidence type="ECO:0000313" key="5">
    <source>
        <dbReference type="EMBL" id="GBM02142.1"/>
    </source>
</evidence>
<dbReference type="GO" id="GO:0048471">
    <property type="term" value="C:perinuclear region of cytoplasm"/>
    <property type="evidence" value="ECO:0007669"/>
    <property type="project" value="UniProtKB-SubCell"/>
</dbReference>
<keyword evidence="3" id="KW-0813">Transport</keyword>
<reference evidence="5 6" key="1">
    <citation type="journal article" date="2019" name="Sci. Rep.">
        <title>Orb-weaving spider Araneus ventricosus genome elucidates the spidroin gene catalogue.</title>
        <authorList>
            <person name="Kono N."/>
            <person name="Nakamura H."/>
            <person name="Ohtoshi R."/>
            <person name="Moran D.A.P."/>
            <person name="Shinohara A."/>
            <person name="Yoshida Y."/>
            <person name="Fujiwara M."/>
            <person name="Mori M."/>
            <person name="Tomita M."/>
            <person name="Arakawa K."/>
        </authorList>
    </citation>
    <scope>NUCLEOTIDE SEQUENCE [LARGE SCALE GENOMIC DNA]</scope>
</reference>
<evidence type="ECO:0000313" key="6">
    <source>
        <dbReference type="Proteomes" id="UP000499080"/>
    </source>
</evidence>
<keyword evidence="3" id="KW-0931">ER-Golgi transport</keyword>
<accession>A0A4Y2CCH3</accession>
<dbReference type="CDD" id="cd14854">
    <property type="entry name" value="TRAPPC2L"/>
    <property type="match status" value="1"/>
</dbReference>
<dbReference type="PANTHER" id="PTHR12403">
    <property type="entry name" value="TRAFFICKING PROTEIN PARTICLE COMPLEX SUBUNIT 2"/>
    <property type="match status" value="1"/>
</dbReference>
<sequence length="184" mass="21017">MAAAVAVISKENYPLYVKTCSPGNDLKFLYTIHTSLDVIEEKVLTVNKAASDLRELYLGLLYPTEDYKVYGYVTNTKIKFIVVVESSHTTLRDNEIRQMFRRIHAGYADMVCNPFYTAGEVISSKIFKSTFNALKHLIEIILELDEELEKERSIRQGKNGKGENEKLIELNVPHHPFSCAMHTQ</sequence>
<evidence type="ECO:0000256" key="1">
    <source>
        <dbReference type="ARBA" id="ARBA00004556"/>
    </source>
</evidence>
<dbReference type="Pfam" id="PF04628">
    <property type="entry name" value="Sedlin_N"/>
    <property type="match status" value="1"/>
</dbReference>